<dbReference type="CDD" id="cd00158">
    <property type="entry name" value="RHOD"/>
    <property type="match status" value="1"/>
</dbReference>
<dbReference type="PANTHER" id="PTHR43031:SF1">
    <property type="entry name" value="PYRIDINE NUCLEOTIDE-DISULPHIDE OXIDOREDUCTASE"/>
    <property type="match status" value="1"/>
</dbReference>
<feature type="domain" description="Rhodanese" evidence="1">
    <location>
        <begin position="15"/>
        <end position="103"/>
    </location>
</feature>
<dbReference type="Gene3D" id="3.40.250.10">
    <property type="entry name" value="Rhodanese-like domain"/>
    <property type="match status" value="1"/>
</dbReference>
<proteinExistence type="predicted"/>
<dbReference type="FunFam" id="3.40.250.10:FF:000049">
    <property type="entry name" value="Phage shock protein E"/>
    <property type="match status" value="1"/>
</dbReference>
<dbReference type="Proteomes" id="UP000050277">
    <property type="component" value="Unassembled WGS sequence"/>
</dbReference>
<sequence>MINELSVQELQVWANQQTIFLIDVREPAEYATGHIKGSNLMPLSQLNNYRNQIPHDLPIVVVCRSGQRSSMAAQWLESNGWSNIYNTRGGMLAWNKAGLPEER</sequence>
<keyword evidence="3" id="KW-1185">Reference proteome</keyword>
<dbReference type="InterPro" id="IPR001763">
    <property type="entry name" value="Rhodanese-like_dom"/>
</dbReference>
<evidence type="ECO:0000313" key="2">
    <source>
        <dbReference type="EMBL" id="KPL90894.1"/>
    </source>
</evidence>
<dbReference type="Pfam" id="PF00581">
    <property type="entry name" value="Rhodanese"/>
    <property type="match status" value="1"/>
</dbReference>
<accession>A0A0P6Y4B5</accession>
<dbReference type="SMART" id="SM00450">
    <property type="entry name" value="RHOD"/>
    <property type="match status" value="1"/>
</dbReference>
<dbReference type="PANTHER" id="PTHR43031">
    <property type="entry name" value="FAD-DEPENDENT OXIDOREDUCTASE"/>
    <property type="match status" value="1"/>
</dbReference>
<evidence type="ECO:0000313" key="3">
    <source>
        <dbReference type="Proteomes" id="UP000050277"/>
    </source>
</evidence>
<evidence type="ECO:0000259" key="1">
    <source>
        <dbReference type="PROSITE" id="PS50206"/>
    </source>
</evidence>
<dbReference type="SUPFAM" id="SSF52821">
    <property type="entry name" value="Rhodanese/Cell cycle control phosphatase"/>
    <property type="match status" value="1"/>
</dbReference>
<dbReference type="RefSeq" id="WP_054533068.1">
    <property type="nucleotide sequence ID" value="NZ_LGKP01000008.1"/>
</dbReference>
<comment type="caution">
    <text evidence="2">The sequence shown here is derived from an EMBL/GenBank/DDBJ whole genome shotgun (WGS) entry which is preliminary data.</text>
</comment>
<dbReference type="InterPro" id="IPR050229">
    <property type="entry name" value="GlpE_sulfurtransferase"/>
</dbReference>
<organism evidence="2 3">
    <name type="scientific">Herpetosiphon geysericola</name>
    <dbReference type="NCBI Taxonomy" id="70996"/>
    <lineage>
        <taxon>Bacteria</taxon>
        <taxon>Bacillati</taxon>
        <taxon>Chloroflexota</taxon>
        <taxon>Chloroflexia</taxon>
        <taxon>Herpetosiphonales</taxon>
        <taxon>Herpetosiphonaceae</taxon>
        <taxon>Herpetosiphon</taxon>
    </lineage>
</organism>
<protein>
    <recommendedName>
        <fullName evidence="1">Rhodanese domain-containing protein</fullName>
    </recommendedName>
</protein>
<dbReference type="InterPro" id="IPR036873">
    <property type="entry name" value="Rhodanese-like_dom_sf"/>
</dbReference>
<reference evidence="2 3" key="1">
    <citation type="submission" date="2015-07" db="EMBL/GenBank/DDBJ databases">
        <title>Whole genome sequence of Herpetosiphon geysericola DSM 7119.</title>
        <authorList>
            <person name="Hemp J."/>
            <person name="Ward L.M."/>
            <person name="Pace L.A."/>
            <person name="Fischer W.W."/>
        </authorList>
    </citation>
    <scope>NUCLEOTIDE SEQUENCE [LARGE SCALE GENOMIC DNA]</scope>
    <source>
        <strain evidence="2 3">DSM 7119</strain>
    </source>
</reference>
<name>A0A0P6Y4B5_9CHLR</name>
<dbReference type="AlphaFoldDB" id="A0A0P6Y4B5"/>
<gene>
    <name evidence="2" type="ORF">SE18_03685</name>
</gene>
<dbReference type="EMBL" id="LGKP01000008">
    <property type="protein sequence ID" value="KPL90894.1"/>
    <property type="molecule type" value="Genomic_DNA"/>
</dbReference>
<dbReference type="OrthoDB" id="9800872at2"/>
<dbReference type="STRING" id="70996.SE18_03685"/>
<dbReference type="PROSITE" id="PS50206">
    <property type="entry name" value="RHODANESE_3"/>
    <property type="match status" value="1"/>
</dbReference>